<accession>A0ABY1PBD6</accession>
<dbReference type="InterPro" id="IPR019887">
    <property type="entry name" value="Tscrpt_reg_AsnC/Lrp_C"/>
</dbReference>
<dbReference type="SUPFAM" id="SSF54909">
    <property type="entry name" value="Dimeric alpha+beta barrel"/>
    <property type="match status" value="1"/>
</dbReference>
<dbReference type="InterPro" id="IPR036390">
    <property type="entry name" value="WH_DNA-bd_sf"/>
</dbReference>
<dbReference type="InterPro" id="IPR011008">
    <property type="entry name" value="Dimeric_a/b-barrel"/>
</dbReference>
<evidence type="ECO:0000313" key="6">
    <source>
        <dbReference type="EMBL" id="SMP30718.1"/>
    </source>
</evidence>
<gene>
    <name evidence="6" type="ORF">SAMN06265374_3320</name>
</gene>
<dbReference type="InterPro" id="IPR019888">
    <property type="entry name" value="Tscrpt_reg_AsnC-like"/>
</dbReference>
<sequence length="190" mass="20919">MTRTKCAKLTRQSKSADLIKIAARFIILLSSIMQNVIMDDLDLRLVSILRHDGRRSVSDLASDLKISRATVRARMDKLLENGEILGFTAVLRDDWRDLPIRAVTLVLIDGQSTDPVAKTLGALTEVRAIHSTNGKWDLVLDIATRDLAAFDDVLNRIRLIDGIAGTETNLLLTTRKSPAVSPGSFEDVLG</sequence>
<keyword evidence="3" id="KW-0804">Transcription</keyword>
<dbReference type="Gene3D" id="1.10.10.10">
    <property type="entry name" value="Winged helix-like DNA-binding domain superfamily/Winged helix DNA-binding domain"/>
    <property type="match status" value="1"/>
</dbReference>
<dbReference type="SMART" id="SM00344">
    <property type="entry name" value="HTH_ASNC"/>
    <property type="match status" value="1"/>
</dbReference>
<evidence type="ECO:0000313" key="7">
    <source>
        <dbReference type="Proteomes" id="UP001157914"/>
    </source>
</evidence>
<evidence type="ECO:0000256" key="3">
    <source>
        <dbReference type="ARBA" id="ARBA00023163"/>
    </source>
</evidence>
<feature type="transmembrane region" description="Helical" evidence="4">
    <location>
        <begin position="21"/>
        <end position="38"/>
    </location>
</feature>
<dbReference type="Pfam" id="PF01037">
    <property type="entry name" value="AsnC_trans_reg"/>
    <property type="match status" value="1"/>
</dbReference>
<evidence type="ECO:0000256" key="2">
    <source>
        <dbReference type="ARBA" id="ARBA00023125"/>
    </source>
</evidence>
<feature type="domain" description="HTH asnC-type" evidence="5">
    <location>
        <begin position="38"/>
        <end position="99"/>
    </location>
</feature>
<dbReference type="PANTHER" id="PTHR30154">
    <property type="entry name" value="LEUCINE-RESPONSIVE REGULATORY PROTEIN"/>
    <property type="match status" value="1"/>
</dbReference>
<reference evidence="6 7" key="1">
    <citation type="submission" date="2017-05" db="EMBL/GenBank/DDBJ databases">
        <authorList>
            <person name="Varghese N."/>
            <person name="Submissions S."/>
        </authorList>
    </citation>
    <scope>NUCLEOTIDE SEQUENCE [LARGE SCALE GENOMIC DNA]</scope>
    <source>
        <strain evidence="6 7">DSM 15949</strain>
    </source>
</reference>
<dbReference type="PRINTS" id="PR00033">
    <property type="entry name" value="HTHASNC"/>
</dbReference>
<dbReference type="InterPro" id="IPR000485">
    <property type="entry name" value="AsnC-type_HTH_dom"/>
</dbReference>
<evidence type="ECO:0000259" key="5">
    <source>
        <dbReference type="PROSITE" id="PS50956"/>
    </source>
</evidence>
<dbReference type="InterPro" id="IPR036388">
    <property type="entry name" value="WH-like_DNA-bd_sf"/>
</dbReference>
<protein>
    <submittedName>
        <fullName evidence="6">Transcriptional regulator, AsnC family</fullName>
    </submittedName>
</protein>
<keyword evidence="1" id="KW-0805">Transcription regulation</keyword>
<evidence type="ECO:0000256" key="4">
    <source>
        <dbReference type="SAM" id="Phobius"/>
    </source>
</evidence>
<dbReference type="Pfam" id="PF13404">
    <property type="entry name" value="HTH_AsnC-type"/>
    <property type="match status" value="1"/>
</dbReference>
<keyword evidence="4" id="KW-0812">Transmembrane</keyword>
<dbReference type="PANTHER" id="PTHR30154:SF34">
    <property type="entry name" value="TRANSCRIPTIONAL REGULATOR AZLB"/>
    <property type="match status" value="1"/>
</dbReference>
<keyword evidence="4" id="KW-0472">Membrane</keyword>
<keyword evidence="7" id="KW-1185">Reference proteome</keyword>
<dbReference type="EMBL" id="FXTT01000004">
    <property type="protein sequence ID" value="SMP30718.1"/>
    <property type="molecule type" value="Genomic_DNA"/>
</dbReference>
<keyword evidence="4" id="KW-1133">Transmembrane helix</keyword>
<name>A0ABY1PBD6_9HYPH</name>
<evidence type="ECO:0000256" key="1">
    <source>
        <dbReference type="ARBA" id="ARBA00023015"/>
    </source>
</evidence>
<organism evidence="6 7">
    <name type="scientific">Roseibium denhamense</name>
    <dbReference type="NCBI Taxonomy" id="76305"/>
    <lineage>
        <taxon>Bacteria</taxon>
        <taxon>Pseudomonadati</taxon>
        <taxon>Pseudomonadota</taxon>
        <taxon>Alphaproteobacteria</taxon>
        <taxon>Hyphomicrobiales</taxon>
        <taxon>Stappiaceae</taxon>
        <taxon>Roseibium</taxon>
    </lineage>
</organism>
<dbReference type="Gene3D" id="3.30.70.920">
    <property type="match status" value="1"/>
</dbReference>
<dbReference type="PROSITE" id="PS50956">
    <property type="entry name" value="HTH_ASNC_2"/>
    <property type="match status" value="1"/>
</dbReference>
<keyword evidence="2" id="KW-0238">DNA-binding</keyword>
<dbReference type="SUPFAM" id="SSF46785">
    <property type="entry name" value="Winged helix' DNA-binding domain"/>
    <property type="match status" value="1"/>
</dbReference>
<dbReference type="Proteomes" id="UP001157914">
    <property type="component" value="Unassembled WGS sequence"/>
</dbReference>
<comment type="caution">
    <text evidence="6">The sequence shown here is derived from an EMBL/GenBank/DDBJ whole genome shotgun (WGS) entry which is preliminary data.</text>
</comment>
<proteinExistence type="predicted"/>